<evidence type="ECO:0000256" key="1">
    <source>
        <dbReference type="SAM" id="MobiDB-lite"/>
    </source>
</evidence>
<dbReference type="AlphaFoldDB" id="A0A167MG20"/>
<gene>
    <name evidence="2" type="ORF">CALVIDRAFT_527361</name>
</gene>
<dbReference type="EMBL" id="KV417283">
    <property type="protein sequence ID" value="KZO96675.1"/>
    <property type="molecule type" value="Genomic_DNA"/>
</dbReference>
<proteinExistence type="predicted"/>
<keyword evidence="3" id="KW-1185">Reference proteome</keyword>
<sequence length="430" mass="46355">MSLSIVDTDNNNTPAASIADIGNMSASPDWQETVSLLADTKEAIAPIVGFFKSEKTSPAPTSKDVEAGNSAPAPEPDKKGKGKHRGGKRHRGGRKKGEKFVLEVREDAGEASGEKGGEKGGKTGEKDEGTDDQDDQLAKIASQLVKGFEAKYGAGAELTEERLKELLAGDSKITLVVTPEPAPTAHDAEAGSTKKAEVVAPADDSTRYMNRKERIESLVLSQIDKPKEFDRSSVARFDLGTATPSEVIVESVRQANLGEFRGTVAAVIALEDQETEITCALARARKAKLAASLEAGRRVGWEKVMRDRQEKWKAQPLEVKQAEVDRRRVAEEQLAFERRLLRVQKRAERFAKAKAAGKKFVWDYGGKALELGATVALHALLKKLGTPEPEKVVRAVFGLGKALQQVTGIEQEVEGAGSGGDSDEDEDNLC</sequence>
<reference evidence="2 3" key="1">
    <citation type="journal article" date="2016" name="Mol. Biol. Evol.">
        <title>Comparative Genomics of Early-Diverging Mushroom-Forming Fungi Provides Insights into the Origins of Lignocellulose Decay Capabilities.</title>
        <authorList>
            <person name="Nagy L.G."/>
            <person name="Riley R."/>
            <person name="Tritt A."/>
            <person name="Adam C."/>
            <person name="Daum C."/>
            <person name="Floudas D."/>
            <person name="Sun H."/>
            <person name="Yadav J.S."/>
            <person name="Pangilinan J."/>
            <person name="Larsson K.H."/>
            <person name="Matsuura K."/>
            <person name="Barry K."/>
            <person name="Labutti K."/>
            <person name="Kuo R."/>
            <person name="Ohm R.A."/>
            <person name="Bhattacharya S.S."/>
            <person name="Shirouzu T."/>
            <person name="Yoshinaga Y."/>
            <person name="Martin F.M."/>
            <person name="Grigoriev I.V."/>
            <person name="Hibbett D.S."/>
        </authorList>
    </citation>
    <scope>NUCLEOTIDE SEQUENCE [LARGE SCALE GENOMIC DNA]</scope>
    <source>
        <strain evidence="2 3">TUFC12733</strain>
    </source>
</reference>
<dbReference type="OrthoDB" id="3412126at2759"/>
<accession>A0A167MG20</accession>
<protein>
    <submittedName>
        <fullName evidence="2">Uncharacterized protein</fullName>
    </submittedName>
</protein>
<evidence type="ECO:0000313" key="2">
    <source>
        <dbReference type="EMBL" id="KZO96675.1"/>
    </source>
</evidence>
<evidence type="ECO:0000313" key="3">
    <source>
        <dbReference type="Proteomes" id="UP000076738"/>
    </source>
</evidence>
<feature type="compositionally biased region" description="Acidic residues" evidence="1">
    <location>
        <begin position="421"/>
        <end position="430"/>
    </location>
</feature>
<feature type="compositionally biased region" description="Basic and acidic residues" evidence="1">
    <location>
        <begin position="98"/>
        <end position="127"/>
    </location>
</feature>
<feature type="region of interest" description="Disordered" evidence="1">
    <location>
        <begin position="50"/>
        <end position="138"/>
    </location>
</feature>
<feature type="region of interest" description="Disordered" evidence="1">
    <location>
        <begin position="410"/>
        <end position="430"/>
    </location>
</feature>
<feature type="compositionally biased region" description="Basic residues" evidence="1">
    <location>
        <begin position="80"/>
        <end position="97"/>
    </location>
</feature>
<name>A0A167MG20_CALVF</name>
<dbReference type="Proteomes" id="UP000076738">
    <property type="component" value="Unassembled WGS sequence"/>
</dbReference>
<organism evidence="2 3">
    <name type="scientific">Calocera viscosa (strain TUFC12733)</name>
    <dbReference type="NCBI Taxonomy" id="1330018"/>
    <lineage>
        <taxon>Eukaryota</taxon>
        <taxon>Fungi</taxon>
        <taxon>Dikarya</taxon>
        <taxon>Basidiomycota</taxon>
        <taxon>Agaricomycotina</taxon>
        <taxon>Dacrymycetes</taxon>
        <taxon>Dacrymycetales</taxon>
        <taxon>Dacrymycetaceae</taxon>
        <taxon>Calocera</taxon>
    </lineage>
</organism>